<gene>
    <name evidence="1" type="ORF">RAM05_02500</name>
</gene>
<dbReference type="RefSeq" id="WP_269146747.1">
    <property type="nucleotide sequence ID" value="NZ_CP132375.1"/>
</dbReference>
<dbReference type="GeneID" id="77100006"/>
<evidence type="ECO:0000313" key="1">
    <source>
        <dbReference type="EMBL" id="WLS98901.1"/>
    </source>
</evidence>
<dbReference type="AlphaFoldDB" id="A0ABD7Z321"/>
<name>A0ABD7Z321_9NEIS</name>
<dbReference type="EMBL" id="CP132375">
    <property type="protein sequence ID" value="WLS98901.1"/>
    <property type="molecule type" value="Genomic_DNA"/>
</dbReference>
<evidence type="ECO:0000313" key="2">
    <source>
        <dbReference type="Proteomes" id="UP001229773"/>
    </source>
</evidence>
<protein>
    <submittedName>
        <fullName evidence="1">Uncharacterized protein</fullName>
    </submittedName>
</protein>
<sequence>MKTNKKDRIRLMGNISKIACIICDARVKLMRNCFNDLSAFLPKC</sequence>
<reference evidence="1 2" key="1">
    <citation type="submission" date="2023-08" db="EMBL/GenBank/DDBJ databases">
        <title>Complete genome sequences of 12 bacterial strains from the honey bee gut, resolved with long-read nanopore sequencing.</title>
        <authorList>
            <person name="Kwong W.K."/>
            <person name="Acheampong S."/>
            <person name="Polat M.F."/>
        </authorList>
    </citation>
    <scope>NUCLEOTIDE SEQUENCE [LARGE SCALE GENOMIC DNA]</scope>
    <source>
        <strain evidence="2">wkB9</strain>
    </source>
</reference>
<proteinExistence type="predicted"/>
<dbReference type="Proteomes" id="UP001229773">
    <property type="component" value="Chromosome"/>
</dbReference>
<organism evidence="1 2">
    <name type="scientific">Snodgrassella alvi</name>
    <dbReference type="NCBI Taxonomy" id="1196083"/>
    <lineage>
        <taxon>Bacteria</taxon>
        <taxon>Pseudomonadati</taxon>
        <taxon>Pseudomonadota</taxon>
        <taxon>Betaproteobacteria</taxon>
        <taxon>Neisseriales</taxon>
        <taxon>Neisseriaceae</taxon>
        <taxon>Snodgrassella</taxon>
    </lineage>
</organism>
<accession>A0ABD7Z321</accession>